<feature type="transmembrane region" description="Helical" evidence="14">
    <location>
        <begin position="244"/>
        <end position="264"/>
    </location>
</feature>
<dbReference type="EC" id="2.7.13.3" evidence="4"/>
<evidence type="ECO:0000256" key="3">
    <source>
        <dbReference type="ARBA" id="ARBA00006434"/>
    </source>
</evidence>
<evidence type="ECO:0000256" key="9">
    <source>
        <dbReference type="ARBA" id="ARBA00022777"/>
    </source>
</evidence>
<evidence type="ECO:0000256" key="5">
    <source>
        <dbReference type="ARBA" id="ARBA00022553"/>
    </source>
</evidence>
<feature type="transmembrane region" description="Helical" evidence="14">
    <location>
        <begin position="377"/>
        <end position="396"/>
    </location>
</feature>
<dbReference type="Gene3D" id="1.20.1730.10">
    <property type="entry name" value="Sodium/glucose cotransporter"/>
    <property type="match status" value="1"/>
</dbReference>
<keyword evidence="17" id="KW-1185">Reference proteome</keyword>
<dbReference type="GO" id="GO:0016020">
    <property type="term" value="C:membrane"/>
    <property type="evidence" value="ECO:0007669"/>
    <property type="project" value="UniProtKB-SubCell"/>
</dbReference>
<feature type="transmembrane region" description="Helical" evidence="14">
    <location>
        <begin position="276"/>
        <end position="299"/>
    </location>
</feature>
<dbReference type="RefSeq" id="WP_166843208.1">
    <property type="nucleotide sequence ID" value="NZ_JAAONY010000002.1"/>
</dbReference>
<evidence type="ECO:0000256" key="7">
    <source>
        <dbReference type="ARBA" id="ARBA00022692"/>
    </source>
</evidence>
<keyword evidence="12" id="KW-0902">Two-component regulatory system</keyword>
<feature type="transmembrane region" description="Helical" evidence="14">
    <location>
        <begin position="402"/>
        <end position="423"/>
    </location>
</feature>
<evidence type="ECO:0000256" key="8">
    <source>
        <dbReference type="ARBA" id="ARBA00022741"/>
    </source>
</evidence>
<dbReference type="SUPFAM" id="SSF47384">
    <property type="entry name" value="Homodimeric domain of signal transducing histidine kinase"/>
    <property type="match status" value="1"/>
</dbReference>
<keyword evidence="6" id="KW-0808">Transferase</keyword>
<dbReference type="PROSITE" id="PS50283">
    <property type="entry name" value="NA_SOLUT_SYMP_3"/>
    <property type="match status" value="1"/>
</dbReference>
<protein>
    <recommendedName>
        <fullName evidence="4">histidine kinase</fullName>
        <ecNumber evidence="4">2.7.13.3</ecNumber>
    </recommendedName>
</protein>
<evidence type="ECO:0000256" key="13">
    <source>
        <dbReference type="ARBA" id="ARBA00023136"/>
    </source>
</evidence>
<keyword evidence="9 16" id="KW-0418">Kinase</keyword>
<dbReference type="InterPro" id="IPR003594">
    <property type="entry name" value="HATPase_dom"/>
</dbReference>
<comment type="similarity">
    <text evidence="3">Belongs to the sodium:solute symporter (SSF) (TC 2.A.21) family.</text>
</comment>
<comment type="subcellular location">
    <subcellularLocation>
        <location evidence="2">Membrane</location>
        <topology evidence="2">Multi-pass membrane protein</topology>
    </subcellularLocation>
</comment>
<evidence type="ECO:0000259" key="15">
    <source>
        <dbReference type="PROSITE" id="PS50109"/>
    </source>
</evidence>
<dbReference type="CDD" id="cd00082">
    <property type="entry name" value="HisKA"/>
    <property type="match status" value="1"/>
</dbReference>
<dbReference type="AlphaFoldDB" id="A0A7X0JVE0"/>
<comment type="caution">
    <text evidence="16">The sequence shown here is derived from an EMBL/GenBank/DDBJ whole genome shotgun (WGS) entry which is preliminary data.</text>
</comment>
<evidence type="ECO:0000256" key="2">
    <source>
        <dbReference type="ARBA" id="ARBA00004141"/>
    </source>
</evidence>
<dbReference type="Proteomes" id="UP000528457">
    <property type="component" value="Unassembled WGS sequence"/>
</dbReference>
<feature type="transmembrane region" description="Helical" evidence="14">
    <location>
        <begin position="115"/>
        <end position="135"/>
    </location>
</feature>
<sequence>MTLSETWVIAATAAYLLFLLGLLFVAGKFRWAKRLSQHPLTHTLALGVFASAWSLYGSSQLALEYGYGAFAYYLGTGTLFLFAPLALAPLAELCRRYQLQSLADLLVFRYHSNGAGQLATIFLALALMPLLAAQLQSLSVSYELITQGQHFNEDSLRSNDLVTLGFATFVLAISLIAANKQHYSRLPLVLAFDTIVKVFAFNAIGLLAIFSVFGGLEQLDTWLLEHPDNVALLYSPLRETSSHTLLLVFIASSLITPNLFHSAVIQQPKGNIKRILPWAFPTLLLLLALPIFPILWAGFERGVLTAPEYFALGLPASMERPSWTLIMFIAGASASATALVTILISLSTMVVNHCLLPLTGIRRGSGLSRQLKRLQQLAIVGLMVLILGLYSLWRGQHSLTEMALLSFIAGAQFVPGLIAISYWPSGNRQGFLAGLSAGAAIWLFGLALPTLFNIKSINLGYGPHLQLGLEHWDTVALLSLTINSIIFAWVSLRSQATAEEIYSAELCAENELSQPMRSSLDVFSVPDVEKRLSLALGGGPSRDAINKALQQLKIDDNERRPYALRRLRDQLEANLSGILGVNMAQDIINKHIPLRKHKSSSTDVTLMEERLAQNQNELLGLPAELNKLRLYHRQTLQELPMAVCSIGQDLEFVLWNKAMDALTRLPGKQINGSHLDELPPPWGPVIRNFYHSGDEHWANQEVQIGDIPHWISLHKAKVQTPMEGRSQGTVILLEDVTETHRLEQELMHNERLASVGRLAAGVAHEIGNPVTGIACLAQNLRYESEPEDTQDTVDQILSQTDRITRIVQSLVNFSHTGQADQSQLQNIHIHECVEEAIHLLKLHTEKPDLQFVNTVPQDAQIQGDSQRLIQVFINLLSNARDASPEDGVVTIDAEQNQQQLILRVTDQGPGISSAIMDRILEPFFTTKDPGEGTGLGLAMVFSIMEEHSGSVEIHNLGPESTPSGAQFILKFPLKP</sequence>
<dbReference type="InterPro" id="IPR013656">
    <property type="entry name" value="PAS_4"/>
</dbReference>
<feature type="transmembrane region" description="Helical" evidence="14">
    <location>
        <begin position="6"/>
        <end position="27"/>
    </location>
</feature>
<evidence type="ECO:0000256" key="10">
    <source>
        <dbReference type="ARBA" id="ARBA00022840"/>
    </source>
</evidence>
<reference evidence="16 17" key="1">
    <citation type="submission" date="2020-08" db="EMBL/GenBank/DDBJ databases">
        <title>Genomic Encyclopedia of Type Strains, Phase IV (KMG-IV): sequencing the most valuable type-strain genomes for metagenomic binning, comparative biology and taxonomic classification.</title>
        <authorList>
            <person name="Goeker M."/>
        </authorList>
    </citation>
    <scope>NUCLEOTIDE SEQUENCE [LARGE SCALE GENOMIC DNA]</scope>
    <source>
        <strain evidence="16 17">DSM 22368</strain>
    </source>
</reference>
<evidence type="ECO:0000256" key="1">
    <source>
        <dbReference type="ARBA" id="ARBA00000085"/>
    </source>
</evidence>
<evidence type="ECO:0000313" key="16">
    <source>
        <dbReference type="EMBL" id="MBB6522980.1"/>
    </source>
</evidence>
<keyword evidence="10" id="KW-0067">ATP-binding</keyword>
<proteinExistence type="inferred from homology"/>
<dbReference type="InterPro" id="IPR036890">
    <property type="entry name" value="HATPase_C_sf"/>
</dbReference>
<keyword evidence="11 14" id="KW-1133">Transmembrane helix</keyword>
<dbReference type="Gene3D" id="3.30.450.20">
    <property type="entry name" value="PAS domain"/>
    <property type="match status" value="1"/>
</dbReference>
<feature type="transmembrane region" description="Helical" evidence="14">
    <location>
        <begin position="161"/>
        <end position="178"/>
    </location>
</feature>
<feature type="transmembrane region" description="Helical" evidence="14">
    <location>
        <begin position="430"/>
        <end position="452"/>
    </location>
</feature>
<dbReference type="InterPro" id="IPR003661">
    <property type="entry name" value="HisK_dim/P_dom"/>
</dbReference>
<dbReference type="Pfam" id="PF02518">
    <property type="entry name" value="HATPase_c"/>
    <property type="match status" value="1"/>
</dbReference>
<dbReference type="Pfam" id="PF00512">
    <property type="entry name" value="HisKA"/>
    <property type="match status" value="1"/>
</dbReference>
<feature type="transmembrane region" description="Helical" evidence="14">
    <location>
        <begin position="323"/>
        <end position="356"/>
    </location>
</feature>
<dbReference type="InterPro" id="IPR038377">
    <property type="entry name" value="Na/Glc_symporter_sf"/>
</dbReference>
<evidence type="ECO:0000313" key="17">
    <source>
        <dbReference type="Proteomes" id="UP000528457"/>
    </source>
</evidence>
<gene>
    <name evidence="16" type="ORF">HNR48_003265</name>
</gene>
<dbReference type="InParanoid" id="A0A7X0JVE0"/>
<keyword evidence="7 14" id="KW-0812">Transmembrane</keyword>
<feature type="transmembrane region" description="Helical" evidence="14">
    <location>
        <begin position="70"/>
        <end position="94"/>
    </location>
</feature>
<keyword evidence="13 14" id="KW-0472">Membrane</keyword>
<dbReference type="Gene3D" id="3.30.565.10">
    <property type="entry name" value="Histidine kinase-like ATPase, C-terminal domain"/>
    <property type="match status" value="1"/>
</dbReference>
<dbReference type="GO" id="GO:0005524">
    <property type="term" value="F:ATP binding"/>
    <property type="evidence" value="ECO:0007669"/>
    <property type="project" value="UniProtKB-KW"/>
</dbReference>
<accession>A0A7X0JVE0</accession>
<dbReference type="PANTHER" id="PTHR43065">
    <property type="entry name" value="SENSOR HISTIDINE KINASE"/>
    <property type="match status" value="1"/>
</dbReference>
<evidence type="ECO:0000256" key="14">
    <source>
        <dbReference type="SAM" id="Phobius"/>
    </source>
</evidence>
<feature type="transmembrane region" description="Helical" evidence="14">
    <location>
        <begin position="39"/>
        <end position="58"/>
    </location>
</feature>
<evidence type="ECO:0000256" key="12">
    <source>
        <dbReference type="ARBA" id="ARBA00023012"/>
    </source>
</evidence>
<feature type="transmembrane region" description="Helical" evidence="14">
    <location>
        <begin position="190"/>
        <end position="213"/>
    </location>
</feature>
<dbReference type="SUPFAM" id="SSF55874">
    <property type="entry name" value="ATPase domain of HSP90 chaperone/DNA topoisomerase II/histidine kinase"/>
    <property type="match status" value="1"/>
</dbReference>
<dbReference type="GO" id="GO:0022857">
    <property type="term" value="F:transmembrane transporter activity"/>
    <property type="evidence" value="ECO:0007669"/>
    <property type="project" value="InterPro"/>
</dbReference>
<dbReference type="InterPro" id="IPR001734">
    <property type="entry name" value="Na/solute_symporter"/>
</dbReference>
<dbReference type="SMART" id="SM00388">
    <property type="entry name" value="HisKA"/>
    <property type="match status" value="1"/>
</dbReference>
<dbReference type="Gene3D" id="1.10.287.130">
    <property type="match status" value="1"/>
</dbReference>
<dbReference type="InterPro" id="IPR036097">
    <property type="entry name" value="HisK_dim/P_sf"/>
</dbReference>
<dbReference type="GO" id="GO:0000155">
    <property type="term" value="F:phosphorelay sensor kinase activity"/>
    <property type="evidence" value="ECO:0007669"/>
    <property type="project" value="InterPro"/>
</dbReference>
<comment type="catalytic activity">
    <reaction evidence="1">
        <text>ATP + protein L-histidine = ADP + protein N-phospho-L-histidine.</text>
        <dbReference type="EC" id="2.7.13.3"/>
    </reaction>
</comment>
<feature type="domain" description="Histidine kinase" evidence="15">
    <location>
        <begin position="761"/>
        <end position="975"/>
    </location>
</feature>
<evidence type="ECO:0000256" key="4">
    <source>
        <dbReference type="ARBA" id="ARBA00012438"/>
    </source>
</evidence>
<keyword evidence="5" id="KW-0597">Phosphoprotein</keyword>
<dbReference type="PANTHER" id="PTHR43065:SF10">
    <property type="entry name" value="PEROXIDE STRESS-ACTIVATED HISTIDINE KINASE MAK3"/>
    <property type="match status" value="1"/>
</dbReference>
<dbReference type="PRINTS" id="PR00344">
    <property type="entry name" value="BCTRLSENSOR"/>
</dbReference>
<dbReference type="InterPro" id="IPR005467">
    <property type="entry name" value="His_kinase_dom"/>
</dbReference>
<dbReference type="InterPro" id="IPR004358">
    <property type="entry name" value="Sig_transdc_His_kin-like_C"/>
</dbReference>
<dbReference type="SMART" id="SM00387">
    <property type="entry name" value="HATPase_c"/>
    <property type="match status" value="1"/>
</dbReference>
<evidence type="ECO:0000256" key="6">
    <source>
        <dbReference type="ARBA" id="ARBA00022679"/>
    </source>
</evidence>
<evidence type="ECO:0000256" key="11">
    <source>
        <dbReference type="ARBA" id="ARBA00022989"/>
    </source>
</evidence>
<dbReference type="PROSITE" id="PS50109">
    <property type="entry name" value="HIS_KIN"/>
    <property type="match status" value="1"/>
</dbReference>
<name>A0A7X0JVE0_9GAMM</name>
<dbReference type="EMBL" id="JACHHT010000002">
    <property type="protein sequence ID" value="MBB6522980.1"/>
    <property type="molecule type" value="Genomic_DNA"/>
</dbReference>
<dbReference type="Pfam" id="PF08448">
    <property type="entry name" value="PAS_4"/>
    <property type="match status" value="1"/>
</dbReference>
<organism evidence="16 17">
    <name type="scientific">Pseudoteredinibacter isoporae</name>
    <dbReference type="NCBI Taxonomy" id="570281"/>
    <lineage>
        <taxon>Bacteria</taxon>
        <taxon>Pseudomonadati</taxon>
        <taxon>Pseudomonadota</taxon>
        <taxon>Gammaproteobacteria</taxon>
        <taxon>Cellvibrionales</taxon>
        <taxon>Cellvibrionaceae</taxon>
        <taxon>Pseudoteredinibacter</taxon>
    </lineage>
</organism>
<keyword evidence="8" id="KW-0547">Nucleotide-binding</keyword>